<name>D3XA37_9CONI</name>
<feature type="domain" description="Methyltransferase type 11" evidence="1">
    <location>
        <begin position="17"/>
        <end position="97"/>
    </location>
</feature>
<accession>D3XA37</accession>
<proteinExistence type="predicted"/>
<reference evidence="2" key="1">
    <citation type="journal article" date="2010" name="Mol. Biol. Evol.">
        <title>Demographic histories of four spruce (Picea) species of the Qinghai-Tibetan Plateau and neighboring areas inferred from multiple nuclear loci.</title>
        <authorList>
            <person name="Li Y."/>
            <person name="Stocks M."/>
            <person name="Hemmila S."/>
            <person name="Kallman T."/>
            <person name="Zhu H."/>
            <person name="Zhou Y."/>
            <person name="Chen J."/>
            <person name="Liu J."/>
            <person name="Lascoux M."/>
        </authorList>
    </citation>
    <scope>NUCLEOTIDE SEQUENCE</scope>
    <source>
        <strain evidence="2">PSH_h7</strain>
    </source>
</reference>
<evidence type="ECO:0000313" key="2">
    <source>
        <dbReference type="EMBL" id="ADC97320.1"/>
    </source>
</evidence>
<organism evidence="2">
    <name type="scientific">Picea schrenkiana</name>
    <dbReference type="NCBI Taxonomy" id="162307"/>
    <lineage>
        <taxon>Eukaryota</taxon>
        <taxon>Viridiplantae</taxon>
        <taxon>Streptophyta</taxon>
        <taxon>Embryophyta</taxon>
        <taxon>Tracheophyta</taxon>
        <taxon>Spermatophyta</taxon>
        <taxon>Pinopsida</taxon>
        <taxon>Pinidae</taxon>
        <taxon>Conifers I</taxon>
        <taxon>Pinales</taxon>
        <taxon>Pinaceae</taxon>
        <taxon>Picea</taxon>
    </lineage>
</organism>
<dbReference type="SUPFAM" id="SSF53335">
    <property type="entry name" value="S-adenosyl-L-methionine-dependent methyltransferases"/>
    <property type="match status" value="1"/>
</dbReference>
<dbReference type="PANTHER" id="PTHR47291">
    <property type="entry name" value="PEPTIDE UPSTREAM PROTEIN"/>
    <property type="match status" value="1"/>
</dbReference>
<dbReference type="Pfam" id="PF08241">
    <property type="entry name" value="Methyltransf_11"/>
    <property type="match status" value="1"/>
</dbReference>
<dbReference type="InterPro" id="IPR013216">
    <property type="entry name" value="Methyltransf_11"/>
</dbReference>
<feature type="non-terminal residue" evidence="2">
    <location>
        <position position="1"/>
    </location>
</feature>
<dbReference type="EMBL" id="GU262010">
    <property type="protein sequence ID" value="ADC97320.1"/>
    <property type="molecule type" value="Genomic_DNA"/>
</dbReference>
<dbReference type="CDD" id="cd02440">
    <property type="entry name" value="AdoMet_MTases"/>
    <property type="match status" value="1"/>
</dbReference>
<dbReference type="AlphaFoldDB" id="D3XA37"/>
<dbReference type="GO" id="GO:0008757">
    <property type="term" value="F:S-adenosylmethionine-dependent methyltransferase activity"/>
    <property type="evidence" value="ECO:0007669"/>
    <property type="project" value="InterPro"/>
</dbReference>
<feature type="non-terminal residue" evidence="2">
    <location>
        <position position="190"/>
    </location>
</feature>
<dbReference type="InterPro" id="IPR029063">
    <property type="entry name" value="SAM-dependent_MTases_sf"/>
</dbReference>
<dbReference type="Gene3D" id="3.40.50.150">
    <property type="entry name" value="Vaccinia Virus protein VP39"/>
    <property type="match status" value="1"/>
</dbReference>
<evidence type="ECO:0000259" key="1">
    <source>
        <dbReference type="Pfam" id="PF08241"/>
    </source>
</evidence>
<protein>
    <recommendedName>
        <fullName evidence="1">Methyltransferase type 11 domain-containing protein</fullName>
    </recommendedName>
</protein>
<dbReference type="PANTHER" id="PTHR47291:SF1">
    <property type="entry name" value="PEPTIDE UPSTREAM PROTEIN"/>
    <property type="match status" value="1"/>
</dbReference>
<sequence length="190" mass="20646">FQKLSERGLLRPGFKALCVGAGSGHSVLALRENGLPDAIGIDRKSFAPQVRRGDIHRLPFAHDSFDFVFSASFDRALVPALLASEVERTLKTGGVAAMLVSPRRLNVGNAINPFYSLSPVVALFRNSDVVHVTQVGPPNAHDATVIVLRKLPFGSSKSLGLEQEYSWSKQNRSLVKLAEPLTMDHGNAIY</sequence>